<dbReference type="GO" id="GO:0005886">
    <property type="term" value="C:plasma membrane"/>
    <property type="evidence" value="ECO:0007669"/>
    <property type="project" value="UniProtKB-SubCell"/>
</dbReference>
<feature type="domain" description="UPAR/Ly6" evidence="7">
    <location>
        <begin position="209"/>
        <end position="293"/>
    </location>
</feature>
<dbReference type="Gene3D" id="2.10.60.10">
    <property type="entry name" value="CD59"/>
    <property type="match status" value="1"/>
</dbReference>
<dbReference type="InterPro" id="IPR051110">
    <property type="entry name" value="Ly-6/neurotoxin-like_GPI-ap"/>
</dbReference>
<feature type="compositionally biased region" description="Basic and acidic residues" evidence="6">
    <location>
        <begin position="80"/>
        <end position="91"/>
    </location>
</feature>
<dbReference type="OrthoDB" id="10002433at2759"/>
<keyword evidence="2" id="KW-1003">Cell membrane</keyword>
<keyword evidence="3" id="KW-0732">Signal</keyword>
<evidence type="ECO:0000256" key="5">
    <source>
        <dbReference type="ARBA" id="ARBA00023180"/>
    </source>
</evidence>
<evidence type="ECO:0000313" key="8">
    <source>
        <dbReference type="Proteomes" id="UP000515159"/>
    </source>
</evidence>
<dbReference type="FunFam" id="2.10.60.10:FF:000003">
    <property type="entry name" value="lymphocyte antigen 6E isoform X1"/>
    <property type="match status" value="1"/>
</dbReference>
<evidence type="ECO:0000256" key="1">
    <source>
        <dbReference type="ARBA" id="ARBA00004236"/>
    </source>
</evidence>
<dbReference type="AlphaFoldDB" id="A0A6P8QF03"/>
<protein>
    <submittedName>
        <fullName evidence="9">Uncharacterized protein LOC117353496</fullName>
    </submittedName>
</protein>
<dbReference type="PANTHER" id="PTHR16983">
    <property type="entry name" value="UPAR/LY6 DOMAIN-CONTAINING PROTEIN"/>
    <property type="match status" value="1"/>
</dbReference>
<dbReference type="RefSeq" id="XP_033785361.1">
    <property type="nucleotide sequence ID" value="XM_033929470.1"/>
</dbReference>
<dbReference type="KEGG" id="gsh:117353496"/>
<evidence type="ECO:0000313" key="9">
    <source>
        <dbReference type="RefSeq" id="XP_033785361.1"/>
    </source>
</evidence>
<evidence type="ECO:0000256" key="3">
    <source>
        <dbReference type="ARBA" id="ARBA00022729"/>
    </source>
</evidence>
<evidence type="ECO:0000256" key="4">
    <source>
        <dbReference type="ARBA" id="ARBA00023136"/>
    </source>
</evidence>
<sequence length="308" mass="33304">MDSPINQSHTPMSAILANTHSPHAQKYSQTSPQLGETRTWQKLFICIKCSWHSRDGGGGGGKETDAINGSLLHCEEHPEPHHKTFQERTAQRETSPASKHPPGIAPVRARPARQSSGPRKPVPQRRRVWRAEPLPKAVPYIASVRSQAGFIRLWLTGPGECSGYTGESIPRGSSAPTPTPKLCRYQLTMRTSLLFLLAAVLSLHLAHALKCYTCIEAEKSSDCRTESTCSILDKHCGTLVTSAFGKISIYKQCMPICEPGSGELAGKTGTLSCCQSDLCNSAVTGVKISYLLLLVSVGFVGTLLRAGL</sequence>
<proteinExistence type="predicted"/>
<dbReference type="SUPFAM" id="SSF57302">
    <property type="entry name" value="Snake toxin-like"/>
    <property type="match status" value="1"/>
</dbReference>
<gene>
    <name evidence="9" type="primary">LOC117353496</name>
</gene>
<accession>A0A6P8QF03</accession>
<evidence type="ECO:0000256" key="2">
    <source>
        <dbReference type="ARBA" id="ARBA00022475"/>
    </source>
</evidence>
<evidence type="ECO:0000259" key="7">
    <source>
        <dbReference type="SMART" id="SM00134"/>
    </source>
</evidence>
<reference evidence="9" key="1">
    <citation type="submission" date="2025-08" db="UniProtKB">
        <authorList>
            <consortium name="RefSeq"/>
        </authorList>
    </citation>
    <scope>IDENTIFICATION</scope>
</reference>
<evidence type="ECO:0000256" key="6">
    <source>
        <dbReference type="SAM" id="MobiDB-lite"/>
    </source>
</evidence>
<keyword evidence="4" id="KW-0472">Membrane</keyword>
<dbReference type="GeneID" id="117353496"/>
<keyword evidence="5" id="KW-0325">Glycoprotein</keyword>
<name>A0A6P8QF03_GEOSA</name>
<feature type="region of interest" description="Disordered" evidence="6">
    <location>
        <begin position="80"/>
        <end position="125"/>
    </location>
</feature>
<organism evidence="8 9">
    <name type="scientific">Geotrypetes seraphini</name>
    <name type="common">Gaboon caecilian</name>
    <name type="synonym">Caecilia seraphini</name>
    <dbReference type="NCBI Taxonomy" id="260995"/>
    <lineage>
        <taxon>Eukaryota</taxon>
        <taxon>Metazoa</taxon>
        <taxon>Chordata</taxon>
        <taxon>Craniata</taxon>
        <taxon>Vertebrata</taxon>
        <taxon>Euteleostomi</taxon>
        <taxon>Amphibia</taxon>
        <taxon>Gymnophiona</taxon>
        <taxon>Geotrypetes</taxon>
    </lineage>
</organism>
<dbReference type="SMART" id="SM00134">
    <property type="entry name" value="LU"/>
    <property type="match status" value="1"/>
</dbReference>
<comment type="subcellular location">
    <subcellularLocation>
        <location evidence="1">Cell membrane</location>
    </subcellularLocation>
</comment>
<dbReference type="InterPro" id="IPR016054">
    <property type="entry name" value="LY6_UPA_recep-like"/>
</dbReference>
<dbReference type="InterPro" id="IPR045860">
    <property type="entry name" value="Snake_toxin-like_sf"/>
</dbReference>
<keyword evidence="8" id="KW-1185">Reference proteome</keyword>
<dbReference type="Pfam" id="PF00087">
    <property type="entry name" value="Toxin_TOLIP"/>
    <property type="match status" value="1"/>
</dbReference>
<dbReference type="InterPro" id="IPR035076">
    <property type="entry name" value="Toxin/TOLIP"/>
</dbReference>
<dbReference type="InParanoid" id="A0A6P8QF03"/>
<dbReference type="Proteomes" id="UP000515159">
    <property type="component" value="Chromosome 2"/>
</dbReference>
<dbReference type="PANTHER" id="PTHR16983:SF10">
    <property type="entry name" value="PROTEIN QUIVER"/>
    <property type="match status" value="1"/>
</dbReference>
<dbReference type="CDD" id="cd23575">
    <property type="entry name" value="TFP_LU_ECD_GPIHBP1"/>
    <property type="match status" value="1"/>
</dbReference>